<dbReference type="Pfam" id="PF04055">
    <property type="entry name" value="Radical_SAM"/>
    <property type="match status" value="1"/>
</dbReference>
<comment type="caution">
    <text evidence="6">The sequence shown here is derived from an EMBL/GenBank/DDBJ whole genome shotgun (WGS) entry which is preliminary data.</text>
</comment>
<feature type="domain" description="Radical SAM core" evidence="4">
    <location>
        <begin position="23"/>
        <end position="180"/>
    </location>
</feature>
<dbReference type="InterPro" id="IPR058240">
    <property type="entry name" value="rSAM_sf"/>
</dbReference>
<keyword evidence="3" id="KW-0411">Iron-sulfur</keyword>
<organism evidence="6">
    <name type="scientific">Ignisphaera aggregans</name>
    <dbReference type="NCBI Taxonomy" id="334771"/>
    <lineage>
        <taxon>Archaea</taxon>
        <taxon>Thermoproteota</taxon>
        <taxon>Thermoprotei</taxon>
        <taxon>Desulfurococcales</taxon>
        <taxon>Desulfurococcaceae</taxon>
        <taxon>Ignisphaera</taxon>
    </lineage>
</organism>
<dbReference type="SFLD" id="SFLDS00029">
    <property type="entry name" value="Radical_SAM"/>
    <property type="match status" value="1"/>
</dbReference>
<dbReference type="GO" id="GO:0051536">
    <property type="term" value="F:iron-sulfur cluster binding"/>
    <property type="evidence" value="ECO:0007669"/>
    <property type="project" value="UniProtKB-KW"/>
</dbReference>
<dbReference type="SUPFAM" id="SSF102114">
    <property type="entry name" value="Radical SAM enzymes"/>
    <property type="match status" value="1"/>
</dbReference>
<dbReference type="AlphaFoldDB" id="A0A7C4JK94"/>
<evidence type="ECO:0000256" key="3">
    <source>
        <dbReference type="ARBA" id="ARBA00023014"/>
    </source>
</evidence>
<evidence type="ECO:0000313" key="5">
    <source>
        <dbReference type="EMBL" id="HGQ35205.1"/>
    </source>
</evidence>
<dbReference type="PANTHER" id="PTHR43432">
    <property type="entry name" value="SLR0285 PROTEIN"/>
    <property type="match status" value="1"/>
</dbReference>
<dbReference type="InterPro" id="IPR007197">
    <property type="entry name" value="rSAM"/>
</dbReference>
<evidence type="ECO:0000313" key="6">
    <source>
        <dbReference type="EMBL" id="HGQ65044.1"/>
    </source>
</evidence>
<dbReference type="EMBL" id="DTBD01000067">
    <property type="protein sequence ID" value="HGQ65044.1"/>
    <property type="molecule type" value="Genomic_DNA"/>
</dbReference>
<dbReference type="SFLD" id="SFLDG01084">
    <property type="entry name" value="Uncharacterised_Radical_SAM_Su"/>
    <property type="match status" value="1"/>
</dbReference>
<reference evidence="6" key="1">
    <citation type="journal article" date="2020" name="mSystems">
        <title>Genome- and Community-Level Interaction Insights into Carbon Utilization and Element Cycling Functions of Hydrothermarchaeota in Hydrothermal Sediment.</title>
        <authorList>
            <person name="Zhou Z."/>
            <person name="Liu Y."/>
            <person name="Xu W."/>
            <person name="Pan J."/>
            <person name="Luo Z.H."/>
            <person name="Li M."/>
        </authorList>
    </citation>
    <scope>NUCLEOTIDE SEQUENCE [LARGE SCALE GENOMIC DNA]</scope>
    <source>
        <strain evidence="6">SpSt-637</strain>
        <strain evidence="5">SpSt-667</strain>
    </source>
</reference>
<dbReference type="GO" id="GO:0003824">
    <property type="term" value="F:catalytic activity"/>
    <property type="evidence" value="ECO:0007669"/>
    <property type="project" value="InterPro"/>
</dbReference>
<evidence type="ECO:0000256" key="1">
    <source>
        <dbReference type="ARBA" id="ARBA00022723"/>
    </source>
</evidence>
<dbReference type="Gene3D" id="3.80.30.30">
    <property type="match status" value="1"/>
</dbReference>
<dbReference type="EMBL" id="DTCK01000008">
    <property type="protein sequence ID" value="HGQ35205.1"/>
    <property type="molecule type" value="Genomic_DNA"/>
</dbReference>
<keyword evidence="1" id="KW-0479">Metal-binding</keyword>
<keyword evidence="2" id="KW-0408">Iron</keyword>
<dbReference type="InterPro" id="IPR040086">
    <property type="entry name" value="MJ0683-like"/>
</dbReference>
<dbReference type="CDD" id="cd01335">
    <property type="entry name" value="Radical_SAM"/>
    <property type="match status" value="1"/>
</dbReference>
<name>A0A7C4JK94_9CREN</name>
<proteinExistence type="predicted"/>
<dbReference type="PANTHER" id="PTHR43432:SF3">
    <property type="entry name" value="SLR0285 PROTEIN"/>
    <property type="match status" value="1"/>
</dbReference>
<dbReference type="GO" id="GO:0046872">
    <property type="term" value="F:metal ion binding"/>
    <property type="evidence" value="ECO:0007669"/>
    <property type="project" value="UniProtKB-KW"/>
</dbReference>
<sequence length="387" mass="45153">MPELVINVTNIISPLCYTILKLEPYTVCPFKCIYCYSKWYIRNPTLFPFPRPKVVGIFKDFVRKTRRRGLKPIPFRLSTLIDPFPPVEQLYRITEKILRVALDYEYPIIINTKSIFYTHNPIKEFIVKLLDKDLVVIQISISVLNSKLSEILEPRAPPLNQRLNAIRDLGSTDIPLALRLSPYIPYMSPTNENEVKEFTYLCRDLGVKHVIVEGLRIEGNKLEDVVKVLGIQKIDVDKYNIREIKGMKPVVRVSTQFKENIYPLFTQELNKYRITFATCKEGLFRLHTSPDCCGAFLLKESYILRVTLYDIYRYSTENSQKISIPLSIDMLKNICLQYSRLCQDMLTAYPKVISKMLKYHEKKLLKVLQKIETLQHIAPHIIDKINA</sequence>
<protein>
    <submittedName>
        <fullName evidence="6">Radical SAM protein</fullName>
    </submittedName>
</protein>
<evidence type="ECO:0000259" key="4">
    <source>
        <dbReference type="Pfam" id="PF04055"/>
    </source>
</evidence>
<accession>A0A7C4JK94</accession>
<gene>
    <name evidence="6" type="ORF">ENU08_07365</name>
    <name evidence="5" type="ORF">ENU41_00805</name>
</gene>
<evidence type="ECO:0000256" key="2">
    <source>
        <dbReference type="ARBA" id="ARBA00023004"/>
    </source>
</evidence>